<protein>
    <submittedName>
        <fullName evidence="2">RING-type E3 ubiquitin transferase</fullName>
        <ecNumber evidence="2">2.3.2.27</ecNumber>
    </submittedName>
</protein>
<gene>
    <name evidence="2" type="ORF">AAHA92_03074</name>
</gene>
<proteinExistence type="predicted"/>
<name>A0ABD1IFW8_SALDI</name>
<keyword evidence="3" id="KW-1185">Reference proteome</keyword>
<reference evidence="2 3" key="1">
    <citation type="submission" date="2024-06" db="EMBL/GenBank/DDBJ databases">
        <title>A chromosome level genome sequence of Diviner's sage (Salvia divinorum).</title>
        <authorList>
            <person name="Ford S.A."/>
            <person name="Ro D.-K."/>
            <person name="Ness R.W."/>
            <person name="Phillips M.A."/>
        </authorList>
    </citation>
    <scope>NUCLEOTIDE SEQUENCE [LARGE SCALE GENOMIC DNA]</scope>
    <source>
        <strain evidence="2">SAF-2024a</strain>
        <tissue evidence="2">Leaf</tissue>
    </source>
</reference>
<sequence length="106" mass="11926">MSITTQKAIGKPHAYLKFGSPNVEDIEEDAGYYFVSTVCWKVRSQQQGNDQSVGPRTTNDSCGQALTCTRWHYPFVMYNMYRCHLTVPGLILVLVMGLFPTLGCNK</sequence>
<dbReference type="EC" id="2.3.2.27" evidence="2"/>
<dbReference type="GO" id="GO:0061630">
    <property type="term" value="F:ubiquitin protein ligase activity"/>
    <property type="evidence" value="ECO:0007669"/>
    <property type="project" value="UniProtKB-EC"/>
</dbReference>
<keyword evidence="1" id="KW-0812">Transmembrane</keyword>
<evidence type="ECO:0000313" key="3">
    <source>
        <dbReference type="Proteomes" id="UP001567538"/>
    </source>
</evidence>
<organism evidence="2 3">
    <name type="scientific">Salvia divinorum</name>
    <name type="common">Maria pastora</name>
    <name type="synonym">Diviner's sage</name>
    <dbReference type="NCBI Taxonomy" id="28513"/>
    <lineage>
        <taxon>Eukaryota</taxon>
        <taxon>Viridiplantae</taxon>
        <taxon>Streptophyta</taxon>
        <taxon>Embryophyta</taxon>
        <taxon>Tracheophyta</taxon>
        <taxon>Spermatophyta</taxon>
        <taxon>Magnoliopsida</taxon>
        <taxon>eudicotyledons</taxon>
        <taxon>Gunneridae</taxon>
        <taxon>Pentapetalae</taxon>
        <taxon>asterids</taxon>
        <taxon>lamiids</taxon>
        <taxon>Lamiales</taxon>
        <taxon>Lamiaceae</taxon>
        <taxon>Nepetoideae</taxon>
        <taxon>Mentheae</taxon>
        <taxon>Salviinae</taxon>
        <taxon>Salvia</taxon>
        <taxon>Salvia subgen. Calosphace</taxon>
    </lineage>
</organism>
<keyword evidence="1" id="KW-1133">Transmembrane helix</keyword>
<keyword evidence="2" id="KW-0808">Transferase</keyword>
<comment type="caution">
    <text evidence="2">The sequence shown here is derived from an EMBL/GenBank/DDBJ whole genome shotgun (WGS) entry which is preliminary data.</text>
</comment>
<dbReference type="AlphaFoldDB" id="A0ABD1IFW8"/>
<keyword evidence="2" id="KW-0012">Acyltransferase</keyword>
<evidence type="ECO:0000313" key="2">
    <source>
        <dbReference type="EMBL" id="KAL1567613.1"/>
    </source>
</evidence>
<feature type="transmembrane region" description="Helical" evidence="1">
    <location>
        <begin position="85"/>
        <end position="103"/>
    </location>
</feature>
<dbReference type="Proteomes" id="UP001567538">
    <property type="component" value="Unassembled WGS sequence"/>
</dbReference>
<accession>A0ABD1IFW8</accession>
<evidence type="ECO:0000256" key="1">
    <source>
        <dbReference type="SAM" id="Phobius"/>
    </source>
</evidence>
<dbReference type="EMBL" id="JBEAFC010000002">
    <property type="protein sequence ID" value="KAL1567613.1"/>
    <property type="molecule type" value="Genomic_DNA"/>
</dbReference>
<keyword evidence="1" id="KW-0472">Membrane</keyword>